<comment type="caution">
    <text evidence="1">The sequence shown here is derived from an EMBL/GenBank/DDBJ whole genome shotgun (WGS) entry which is preliminary data.</text>
</comment>
<sequence length="377" mass="41250">MSWVHNAVGDPPTNGPALFAGALSVTTLALVTVLLRLYVRLVMIKAPGWDDLIIVIAWIGACGYTTAACVQTKWGLGLTNIDDMPLENNYNFGLIQYIGAPFYVIGIWGFKMSLLFSYLRFMPKGFYRNLTIGVAVAVTAGHIAFFCVFLFLCTPIAKQWDPALATVGHCADAVPFYLTFSSLTIIFDVIVLVLPFPVLVKSQIQRRKKVVLLGLFALGLFVTIIQAIRIQTIKSLVNYLDSARSIIWSIVENDIGIIIANIPTLAPLVKYYAEKTRSGTASNSRKPDSRYALQTWRSGKSGMKPLGSGVDFESKEGSSVGVGTSKDNESTDNILNTAGIVKTMDVSVTRQQARANGDVESFPESNNFDVERLPHAH</sequence>
<gene>
    <name evidence="1" type="ORF">N3K66_008910</name>
</gene>
<evidence type="ECO:0000313" key="2">
    <source>
        <dbReference type="Proteomes" id="UP001163324"/>
    </source>
</evidence>
<dbReference type="Proteomes" id="UP001163324">
    <property type="component" value="Chromosome 9"/>
</dbReference>
<evidence type="ECO:0000313" key="1">
    <source>
        <dbReference type="EMBL" id="KAI9896738.1"/>
    </source>
</evidence>
<name>A0ACC0URW4_9HYPO</name>
<reference evidence="1" key="1">
    <citation type="submission" date="2022-10" db="EMBL/GenBank/DDBJ databases">
        <title>Complete Genome of Trichothecium roseum strain YXFP-22015, a Plant Pathogen Isolated from Citrus.</title>
        <authorList>
            <person name="Wang Y."/>
            <person name="Zhu L."/>
        </authorList>
    </citation>
    <scope>NUCLEOTIDE SEQUENCE</scope>
    <source>
        <strain evidence="1">YXFP-22015</strain>
    </source>
</reference>
<keyword evidence="2" id="KW-1185">Reference proteome</keyword>
<organism evidence="1 2">
    <name type="scientific">Trichothecium roseum</name>
    <dbReference type="NCBI Taxonomy" id="47278"/>
    <lineage>
        <taxon>Eukaryota</taxon>
        <taxon>Fungi</taxon>
        <taxon>Dikarya</taxon>
        <taxon>Ascomycota</taxon>
        <taxon>Pezizomycotina</taxon>
        <taxon>Sordariomycetes</taxon>
        <taxon>Hypocreomycetidae</taxon>
        <taxon>Hypocreales</taxon>
        <taxon>Hypocreales incertae sedis</taxon>
        <taxon>Trichothecium</taxon>
    </lineage>
</organism>
<protein>
    <submittedName>
        <fullName evidence="1">Uncharacterized protein</fullName>
    </submittedName>
</protein>
<proteinExistence type="predicted"/>
<dbReference type="EMBL" id="CM047948">
    <property type="protein sequence ID" value="KAI9896738.1"/>
    <property type="molecule type" value="Genomic_DNA"/>
</dbReference>
<accession>A0ACC0URW4</accession>